<evidence type="ECO:0000256" key="5">
    <source>
        <dbReference type="ARBA" id="ARBA00049660"/>
    </source>
</evidence>
<comment type="subcellular location">
    <subcellularLocation>
        <location evidence="1">Membrane</location>
        <topology evidence="1">Multi-pass membrane protein</topology>
    </subcellularLocation>
</comment>
<evidence type="ECO:0000313" key="7">
    <source>
        <dbReference type="EMBL" id="PPE06487.1"/>
    </source>
</evidence>
<keyword evidence="2 6" id="KW-0812">Transmembrane</keyword>
<evidence type="ECO:0000256" key="2">
    <source>
        <dbReference type="ARBA" id="ARBA00022692"/>
    </source>
</evidence>
<dbReference type="OrthoDB" id="391622at2"/>
<dbReference type="InterPro" id="IPR023271">
    <property type="entry name" value="Aquaporin-like"/>
</dbReference>
<dbReference type="Pfam" id="PF01226">
    <property type="entry name" value="Form_Nir_trans"/>
    <property type="match status" value="1"/>
</dbReference>
<evidence type="ECO:0000256" key="4">
    <source>
        <dbReference type="ARBA" id="ARBA00023136"/>
    </source>
</evidence>
<dbReference type="AlphaFoldDB" id="A0A2S5RGR4"/>
<dbReference type="PANTHER" id="PTHR30520">
    <property type="entry name" value="FORMATE TRANSPORTER-RELATED"/>
    <property type="match status" value="1"/>
</dbReference>
<keyword evidence="4 6" id="KW-0472">Membrane</keyword>
<dbReference type="Gene3D" id="1.20.1080.10">
    <property type="entry name" value="Glycerol uptake facilitator protein"/>
    <property type="match status" value="1"/>
</dbReference>
<feature type="transmembrane region" description="Helical" evidence="6">
    <location>
        <begin position="212"/>
        <end position="233"/>
    </location>
</feature>
<keyword evidence="8" id="KW-1185">Reference proteome</keyword>
<comment type="caution">
    <text evidence="7">The sequence shown here is derived from an EMBL/GenBank/DDBJ whole genome shotgun (WGS) entry which is preliminary data.</text>
</comment>
<dbReference type="EMBL" id="PHNF01000001">
    <property type="protein sequence ID" value="PPE06487.1"/>
    <property type="molecule type" value="Genomic_DNA"/>
</dbReference>
<feature type="transmembrane region" description="Helical" evidence="6">
    <location>
        <begin position="99"/>
        <end position="126"/>
    </location>
</feature>
<evidence type="ECO:0000256" key="6">
    <source>
        <dbReference type="SAM" id="Phobius"/>
    </source>
</evidence>
<dbReference type="Proteomes" id="UP000239785">
    <property type="component" value="Unassembled WGS sequence"/>
</dbReference>
<proteinExistence type="inferred from homology"/>
<gene>
    <name evidence="7" type="primary">focA</name>
    <name evidence="7" type="ORF">MCORR_v1c01150</name>
</gene>
<dbReference type="GO" id="GO:0015707">
    <property type="term" value="P:nitrite transport"/>
    <property type="evidence" value="ECO:0007669"/>
    <property type="project" value="TreeGrafter"/>
</dbReference>
<dbReference type="InterPro" id="IPR000292">
    <property type="entry name" value="For/NO2_transpt"/>
</dbReference>
<feature type="transmembrane region" description="Helical" evidence="6">
    <location>
        <begin position="66"/>
        <end position="87"/>
    </location>
</feature>
<name>A0A2S5RGR4_9MOLU</name>
<evidence type="ECO:0000256" key="3">
    <source>
        <dbReference type="ARBA" id="ARBA00022989"/>
    </source>
</evidence>
<protein>
    <submittedName>
        <fullName evidence="7">Formate/nitrite transporter</fullName>
    </submittedName>
</protein>
<dbReference type="GO" id="GO:0005886">
    <property type="term" value="C:plasma membrane"/>
    <property type="evidence" value="ECO:0007669"/>
    <property type="project" value="TreeGrafter"/>
</dbReference>
<comment type="similarity">
    <text evidence="5">Belongs to the FNT transporter (TC 1.A.16) family.</text>
</comment>
<feature type="transmembrane region" description="Helical" evidence="6">
    <location>
        <begin position="290"/>
        <end position="318"/>
    </location>
</feature>
<reference evidence="7 8" key="1">
    <citation type="submission" date="2017-11" db="EMBL/GenBank/DDBJ databases">
        <title>Genome sequence of Mesoplasma corruscae ELCA-2 (ATCC 49579).</title>
        <authorList>
            <person name="Lo W.-S."/>
            <person name="Kuo C.-H."/>
        </authorList>
    </citation>
    <scope>NUCLEOTIDE SEQUENCE [LARGE SCALE GENOMIC DNA]</scope>
    <source>
        <strain evidence="7 8">ELCA-2</strain>
    </source>
</reference>
<dbReference type="PANTHER" id="PTHR30520:SF6">
    <property type="entry name" value="FORMATE_NITRATE FAMILY TRANSPORTER (EUROFUNG)"/>
    <property type="match status" value="1"/>
</dbReference>
<keyword evidence="3 6" id="KW-1133">Transmembrane helix</keyword>
<dbReference type="RefSeq" id="WP_104207705.1">
    <property type="nucleotide sequence ID" value="NZ_PHNF01000001.1"/>
</dbReference>
<dbReference type="GO" id="GO:0015513">
    <property type="term" value="F:high-affinity secondary active nitrite transmembrane transporter activity"/>
    <property type="evidence" value="ECO:0007669"/>
    <property type="project" value="TreeGrafter"/>
</dbReference>
<accession>A0A2S5RGR4</accession>
<feature type="transmembrane region" description="Helical" evidence="6">
    <location>
        <begin position="146"/>
        <end position="168"/>
    </location>
</feature>
<organism evidence="7 8">
    <name type="scientific">Mesoplasma corruscae</name>
    <dbReference type="NCBI Taxonomy" id="216874"/>
    <lineage>
        <taxon>Bacteria</taxon>
        <taxon>Bacillati</taxon>
        <taxon>Mycoplasmatota</taxon>
        <taxon>Mollicutes</taxon>
        <taxon>Entomoplasmatales</taxon>
        <taxon>Entomoplasmataceae</taxon>
        <taxon>Mesoplasma</taxon>
    </lineage>
</organism>
<evidence type="ECO:0000313" key="8">
    <source>
        <dbReference type="Proteomes" id="UP000239785"/>
    </source>
</evidence>
<sequence>MILKFFNKKDNSVKIQKYEEEIKRLEEEDFSSLYNQDISYHNYGYVHTFRTISDGLRLQNVKQFSAGILAGFWISLAYVGAILASYSLGGDAWASLSKIVFSAVFAIVIVLISFLGGGFVTAHMWYNRTMFKGVERWTVFMKACGLVYLGNIIGMFIVVIIFQLSGTMTGEGNSIWEYFVHNFIEKKLYNVGHVMIAGFGLSALTSKIILQAVLWTFMSAILCNFLVCLATQGSKSTKGNAVASMIMYLFILFYFAIGGYQHCVANWFIAWMIITNAILAYQQIDNNLVWIFLLINILPSILGNWVGALIIGYFMGIFNKEFDALLVKEAKLRFLREEVLRLKSK</sequence>
<dbReference type="InterPro" id="IPR024002">
    <property type="entry name" value="For/NO2_transpt_CS"/>
</dbReference>
<dbReference type="PROSITE" id="PS01006">
    <property type="entry name" value="FORMATE_NITRITE_TP_2"/>
    <property type="match status" value="1"/>
</dbReference>
<evidence type="ECO:0000256" key="1">
    <source>
        <dbReference type="ARBA" id="ARBA00004141"/>
    </source>
</evidence>